<gene>
    <name evidence="2" type="ORF">CCACVL1_01310</name>
    <name evidence="1" type="ORF">CCACVL1_01311</name>
</gene>
<dbReference type="Proteomes" id="UP000188268">
    <property type="component" value="Unassembled WGS sequence"/>
</dbReference>
<reference evidence="2 3" key="1">
    <citation type="submission" date="2013-09" db="EMBL/GenBank/DDBJ databases">
        <title>Corchorus capsularis genome sequencing.</title>
        <authorList>
            <person name="Alam M."/>
            <person name="Haque M.S."/>
            <person name="Islam M.S."/>
            <person name="Emdad E.M."/>
            <person name="Islam M.M."/>
            <person name="Ahmed B."/>
            <person name="Halim A."/>
            <person name="Hossen Q.M.M."/>
            <person name="Hossain M.Z."/>
            <person name="Ahmed R."/>
            <person name="Khan M.M."/>
            <person name="Islam R."/>
            <person name="Rashid M.M."/>
            <person name="Khan S.A."/>
            <person name="Rahman M.S."/>
            <person name="Alam M."/>
        </authorList>
    </citation>
    <scope>NUCLEOTIDE SEQUENCE [LARGE SCALE GENOMIC DNA]</scope>
    <source>
        <strain evidence="3">cv. CVL-1</strain>
        <tissue evidence="2">Whole seedling</tissue>
    </source>
</reference>
<dbReference type="Gramene" id="OMP07411">
    <property type="protein sequence ID" value="OMP07411"/>
    <property type="gene ID" value="CCACVL1_01310"/>
</dbReference>
<evidence type="ECO:0000313" key="2">
    <source>
        <dbReference type="EMBL" id="OMP07411.1"/>
    </source>
</evidence>
<protein>
    <submittedName>
        <fullName evidence="2">Uncharacterized protein</fullName>
    </submittedName>
</protein>
<dbReference type="AlphaFoldDB" id="A0A1R3KJZ6"/>
<name>A0A1R3KJZ6_COCAP</name>
<evidence type="ECO:0000313" key="3">
    <source>
        <dbReference type="Proteomes" id="UP000188268"/>
    </source>
</evidence>
<accession>A0A1R3KJZ6</accession>
<keyword evidence="3" id="KW-1185">Reference proteome</keyword>
<feature type="non-terminal residue" evidence="2">
    <location>
        <position position="1"/>
    </location>
</feature>
<dbReference type="Gramene" id="OMP07410">
    <property type="protein sequence ID" value="OMP07410"/>
    <property type="gene ID" value="CCACVL1_01311"/>
</dbReference>
<comment type="caution">
    <text evidence="2">The sequence shown here is derived from an EMBL/GenBank/DDBJ whole genome shotgun (WGS) entry which is preliminary data.</text>
</comment>
<proteinExistence type="predicted"/>
<organism evidence="2 3">
    <name type="scientific">Corchorus capsularis</name>
    <name type="common">Jute</name>
    <dbReference type="NCBI Taxonomy" id="210143"/>
    <lineage>
        <taxon>Eukaryota</taxon>
        <taxon>Viridiplantae</taxon>
        <taxon>Streptophyta</taxon>
        <taxon>Embryophyta</taxon>
        <taxon>Tracheophyta</taxon>
        <taxon>Spermatophyta</taxon>
        <taxon>Magnoliopsida</taxon>
        <taxon>eudicotyledons</taxon>
        <taxon>Gunneridae</taxon>
        <taxon>Pentapetalae</taxon>
        <taxon>rosids</taxon>
        <taxon>malvids</taxon>
        <taxon>Malvales</taxon>
        <taxon>Malvaceae</taxon>
        <taxon>Grewioideae</taxon>
        <taxon>Apeibeae</taxon>
        <taxon>Corchorus</taxon>
    </lineage>
</organism>
<dbReference type="EMBL" id="AWWV01004451">
    <property type="protein sequence ID" value="OMP07411.1"/>
    <property type="molecule type" value="Genomic_DNA"/>
</dbReference>
<sequence>GVLAGSGEEWFRREGKTMCRRGSVIESEQNLS</sequence>
<dbReference type="EMBL" id="AWWV01004452">
    <property type="protein sequence ID" value="OMP07410.1"/>
    <property type="molecule type" value="Genomic_DNA"/>
</dbReference>
<evidence type="ECO:0000313" key="1">
    <source>
        <dbReference type="EMBL" id="OMP07410.1"/>
    </source>
</evidence>